<sequence length="213" mass="23644">MPTSTGKVAKVVKADKTVQPLPFQLITKLADIRKATDELKPRGASFQHDTHVLACSVLQAVSRHGNINVLTHFLAAVPEMVRTNALQSWFEAFGQVSYSAIKEGETPVWRIDRSKKVKLGDAMAKPFWKFKAHEGAPYEPLDMKKWLEQAISRLTKDAQKTGNSHDHLVLFLKTYNPEMEQGKPTQVTTADLIQQNAIQQAQANAANGAPAHH</sequence>
<keyword evidence="2" id="KW-1185">Reference proteome</keyword>
<dbReference type="EMBL" id="MN988492">
    <property type="protein sequence ID" value="QIG68459.1"/>
    <property type="molecule type" value="Genomic_DNA"/>
</dbReference>
<protein>
    <submittedName>
        <fullName evidence="1">Uncharacterized protein</fullName>
    </submittedName>
</protein>
<evidence type="ECO:0000313" key="1">
    <source>
        <dbReference type="EMBL" id="QIG68459.1"/>
    </source>
</evidence>
<evidence type="ECO:0000313" key="2">
    <source>
        <dbReference type="Proteomes" id="UP000612664"/>
    </source>
</evidence>
<gene>
    <name evidence="1" type="ORF">EVB62_057</name>
</gene>
<dbReference type="Proteomes" id="UP000612664">
    <property type="component" value="Segment"/>
</dbReference>
<reference evidence="1 2" key="1">
    <citation type="submission" date="2020-01" db="EMBL/GenBank/DDBJ databases">
        <title>Patterns of diversity and host range of bacteriophage communities associated with bean-nodulatin bacteria.</title>
        <authorList>
            <person name="Vann Cauwenberghe J."/>
            <person name="Santamaria R.I."/>
            <person name="Bustos P."/>
            <person name="Juarez S."/>
            <person name="Gonzalez V."/>
        </authorList>
    </citation>
    <scope>NUCLEOTIDE SEQUENCE [LARGE SCALE GENOMIC DNA]</scope>
    <source>
        <strain evidence="2">RHph</strain>
    </source>
</reference>
<accession>A0A7S5RAC4</accession>
<organism evidence="1 2">
    <name type="scientific">Rhizobium phage RHph_TM33</name>
    <dbReference type="NCBI Taxonomy" id="2509765"/>
    <lineage>
        <taxon>Viruses</taxon>
        <taxon>Duplodnaviria</taxon>
        <taxon>Heunggongvirae</taxon>
        <taxon>Uroviricota</taxon>
        <taxon>Caudoviricetes</taxon>
        <taxon>Autographivirales</taxon>
        <taxon>Dunnvirinae</taxon>
        <taxon>Cuernavacavirus</taxon>
        <taxon>Cuernavacavirus RHphTM33</taxon>
    </lineage>
</organism>
<name>A0A7S5RAC4_9CAUD</name>
<proteinExistence type="predicted"/>